<proteinExistence type="inferred from homology"/>
<dbReference type="GO" id="GO:0016779">
    <property type="term" value="F:nucleotidyltransferase activity"/>
    <property type="evidence" value="ECO:0007669"/>
    <property type="project" value="UniProtKB-ARBA"/>
</dbReference>
<name>A0A0F9R2W0_9ZZZZ</name>
<dbReference type="Gene3D" id="3.40.50.300">
    <property type="entry name" value="P-loop containing nucleotide triphosphate hydrolases"/>
    <property type="match status" value="1"/>
</dbReference>
<dbReference type="InterPro" id="IPR027417">
    <property type="entry name" value="P-loop_NTPase"/>
</dbReference>
<dbReference type="Gene3D" id="3.90.550.10">
    <property type="entry name" value="Spore Coat Polysaccharide Biosynthesis Protein SpsA, Chain A"/>
    <property type="match status" value="1"/>
</dbReference>
<evidence type="ECO:0000256" key="1">
    <source>
        <dbReference type="ARBA" id="ARBA00023134"/>
    </source>
</evidence>
<dbReference type="NCBIfam" id="TIGR02665">
    <property type="entry name" value="molyb_mobA"/>
    <property type="match status" value="1"/>
</dbReference>
<dbReference type="HAMAP" id="MF_00316">
    <property type="entry name" value="MobA"/>
    <property type="match status" value="1"/>
</dbReference>
<dbReference type="InterPro" id="IPR004435">
    <property type="entry name" value="MobB_dom"/>
</dbReference>
<dbReference type="GO" id="GO:0006777">
    <property type="term" value="P:Mo-molybdopterin cofactor biosynthetic process"/>
    <property type="evidence" value="ECO:0007669"/>
    <property type="project" value="UniProtKB-KW"/>
</dbReference>
<feature type="domain" description="MobA-like NTP transferase" evidence="4">
    <location>
        <begin position="11"/>
        <end position="162"/>
    </location>
</feature>
<organism evidence="5">
    <name type="scientific">marine sediment metagenome</name>
    <dbReference type="NCBI Taxonomy" id="412755"/>
    <lineage>
        <taxon>unclassified sequences</taxon>
        <taxon>metagenomes</taxon>
        <taxon>ecological metagenomes</taxon>
    </lineage>
</organism>
<evidence type="ECO:0000256" key="2">
    <source>
        <dbReference type="ARBA" id="ARBA00023150"/>
    </source>
</evidence>
<dbReference type="PANTHER" id="PTHR40072:SF1">
    <property type="entry name" value="MOLYBDOPTERIN-GUANINE DINUCLEOTIDE BIOSYNTHESIS ADAPTER PROTEIN"/>
    <property type="match status" value="1"/>
</dbReference>
<protein>
    <recommendedName>
        <fullName evidence="6">MobA-like NTP transferase domain-containing protein</fullName>
    </recommendedName>
</protein>
<dbReference type="CDD" id="cd03116">
    <property type="entry name" value="MobB"/>
    <property type="match status" value="1"/>
</dbReference>
<comment type="caution">
    <text evidence="5">The sequence shown here is derived from an EMBL/GenBank/DDBJ whole genome shotgun (WGS) entry which is preliminary data.</text>
</comment>
<dbReference type="Pfam" id="PF12804">
    <property type="entry name" value="NTP_transf_3"/>
    <property type="match status" value="1"/>
</dbReference>
<evidence type="ECO:0000259" key="3">
    <source>
        <dbReference type="Pfam" id="PF03205"/>
    </source>
</evidence>
<evidence type="ECO:0000313" key="5">
    <source>
        <dbReference type="EMBL" id="KKN49104.1"/>
    </source>
</evidence>
<keyword evidence="1" id="KW-0342">GTP-binding</keyword>
<evidence type="ECO:0008006" key="6">
    <source>
        <dbReference type="Google" id="ProtNLM"/>
    </source>
</evidence>
<dbReference type="InterPro" id="IPR013482">
    <property type="entry name" value="Molybde_CF_guanTrfase"/>
</dbReference>
<dbReference type="EMBL" id="LAZR01001184">
    <property type="protein sequence ID" value="KKN49104.1"/>
    <property type="molecule type" value="Genomic_DNA"/>
</dbReference>
<dbReference type="CDD" id="cd02503">
    <property type="entry name" value="MobA"/>
    <property type="match status" value="1"/>
</dbReference>
<keyword evidence="1" id="KW-0547">Nucleotide-binding</keyword>
<dbReference type="AlphaFoldDB" id="A0A0F9R2W0"/>
<dbReference type="SUPFAM" id="SSF52540">
    <property type="entry name" value="P-loop containing nucleoside triphosphate hydrolases"/>
    <property type="match status" value="1"/>
</dbReference>
<dbReference type="InterPro" id="IPR025877">
    <property type="entry name" value="MobA-like_NTP_Trfase"/>
</dbReference>
<reference evidence="5" key="1">
    <citation type="journal article" date="2015" name="Nature">
        <title>Complex archaea that bridge the gap between prokaryotes and eukaryotes.</title>
        <authorList>
            <person name="Spang A."/>
            <person name="Saw J.H."/>
            <person name="Jorgensen S.L."/>
            <person name="Zaremba-Niedzwiedzka K."/>
            <person name="Martijn J."/>
            <person name="Lind A.E."/>
            <person name="van Eijk R."/>
            <person name="Schleper C."/>
            <person name="Guy L."/>
            <person name="Ettema T.J."/>
        </authorList>
    </citation>
    <scope>NUCLEOTIDE SEQUENCE</scope>
</reference>
<accession>A0A0F9R2W0</accession>
<dbReference type="InterPro" id="IPR052539">
    <property type="entry name" value="MGD_biosynthesis_adapter"/>
</dbReference>
<dbReference type="InterPro" id="IPR029044">
    <property type="entry name" value="Nucleotide-diphossugar_trans"/>
</dbReference>
<sequence length="372" mass="41497">MNISSPPTITGVILAGGQARRMGGEDKGLILFNDKPLISYVIATLKTQVDTLVINANRSIEQYQAFKYPVISDTLDDFCGPLAGMLSVMQTVDTDYILTVPCDSPHVSSQLRQRMMEALLIQRADLAVAHTNGRLQPVFCLIPCRLKDDLEQYLQQGGRKIDTWLANHNMAVVDFSDQPNSFMNINHPADLISQRTPVSSPIPLIGFAAFSGTGKTTLLRQLIPMLNTKGLKIGVIKHAHHNFDIDVPGKDSYEIRKAGAQQVLVASSRLMALMEVHSNELIDPLLSTLISRLDCNKLDLILVEGFKHEAMPKIELYRADLEKPFLYPSDQNIVAIASDLPLDLERDIEQLDINNIDAMADYLVHFIERWTH</sequence>
<dbReference type="PANTHER" id="PTHR40072">
    <property type="entry name" value="MOLYBDOPTERIN-GUANINE DINUCLEOTIDE BIOSYNTHESIS ADAPTER PROTEIN-RELATED"/>
    <property type="match status" value="1"/>
</dbReference>
<dbReference type="GO" id="GO:0005525">
    <property type="term" value="F:GTP binding"/>
    <property type="evidence" value="ECO:0007669"/>
    <property type="project" value="UniProtKB-KW"/>
</dbReference>
<gene>
    <name evidence="5" type="ORF">LCGC14_0646080</name>
</gene>
<dbReference type="Pfam" id="PF03205">
    <property type="entry name" value="MobB"/>
    <property type="match status" value="1"/>
</dbReference>
<keyword evidence="2" id="KW-0501">Molybdenum cofactor biosynthesis</keyword>
<evidence type="ECO:0000259" key="4">
    <source>
        <dbReference type="Pfam" id="PF12804"/>
    </source>
</evidence>
<dbReference type="NCBIfam" id="TIGR00176">
    <property type="entry name" value="mobB"/>
    <property type="match status" value="1"/>
</dbReference>
<dbReference type="SUPFAM" id="SSF53448">
    <property type="entry name" value="Nucleotide-diphospho-sugar transferases"/>
    <property type="match status" value="1"/>
</dbReference>
<dbReference type="FunFam" id="3.40.50.300:FF:000920">
    <property type="entry name" value="Molybdopterin-guanine dinucleotide biosynthesis protein B"/>
    <property type="match status" value="1"/>
</dbReference>
<feature type="domain" description="Molybdopterin-guanine dinucleotide biosynthesis protein B (MobB)" evidence="3">
    <location>
        <begin position="205"/>
        <end position="339"/>
    </location>
</feature>